<dbReference type="InterPro" id="IPR017441">
    <property type="entry name" value="Protein_kinase_ATP_BS"/>
</dbReference>
<comment type="similarity">
    <text evidence="1">Belongs to the protein kinase superfamily. STE Ser/Thr protein kinase family. MAP kinase kinase kinase subfamily.</text>
</comment>
<reference evidence="12" key="1">
    <citation type="submission" date="2015-12" db="EMBL/GenBank/DDBJ databases">
        <title>Update maize B73 reference genome by single molecule sequencing technologies.</title>
        <authorList>
            <consortium name="Maize Genome Sequencing Project"/>
            <person name="Ware D."/>
        </authorList>
    </citation>
    <scope>NUCLEOTIDE SEQUENCE</scope>
    <source>
        <tissue evidence="12">Seedling</tissue>
    </source>
</reference>
<dbReference type="SMART" id="SM00220">
    <property type="entry name" value="S_TKc"/>
    <property type="match status" value="1"/>
</dbReference>
<evidence type="ECO:0000259" key="11">
    <source>
        <dbReference type="PROSITE" id="PS50011"/>
    </source>
</evidence>
<dbReference type="EC" id="2.7.11.25" evidence="2"/>
<name>A0A1D6J745_MAIZE</name>
<dbReference type="PANTHER" id="PTHR48016">
    <property type="entry name" value="MAP KINASE KINASE KINASE SSK2-RELATED-RELATED"/>
    <property type="match status" value="1"/>
</dbReference>
<feature type="compositionally biased region" description="Low complexity" evidence="10">
    <location>
        <begin position="17"/>
        <end position="29"/>
    </location>
</feature>
<feature type="domain" description="Protein kinase" evidence="11">
    <location>
        <begin position="324"/>
        <end position="593"/>
    </location>
</feature>
<evidence type="ECO:0000256" key="3">
    <source>
        <dbReference type="ARBA" id="ARBA00022679"/>
    </source>
</evidence>
<keyword evidence="6 9" id="KW-0067">ATP-binding</keyword>
<keyword evidence="5 12" id="KW-0418">Kinase</keyword>
<organism evidence="12">
    <name type="scientific">Zea mays</name>
    <name type="common">Maize</name>
    <dbReference type="NCBI Taxonomy" id="4577"/>
    <lineage>
        <taxon>Eukaryota</taxon>
        <taxon>Viridiplantae</taxon>
        <taxon>Streptophyta</taxon>
        <taxon>Embryophyta</taxon>
        <taxon>Tracheophyta</taxon>
        <taxon>Spermatophyta</taxon>
        <taxon>Magnoliopsida</taxon>
        <taxon>Liliopsida</taxon>
        <taxon>Poales</taxon>
        <taxon>Poaceae</taxon>
        <taxon>PACMAD clade</taxon>
        <taxon>Panicoideae</taxon>
        <taxon>Andropogonodae</taxon>
        <taxon>Andropogoneae</taxon>
        <taxon>Tripsacinae</taxon>
        <taxon>Zea</taxon>
    </lineage>
</organism>
<feature type="region of interest" description="Disordered" evidence="10">
    <location>
        <begin position="1"/>
        <end position="76"/>
    </location>
</feature>
<keyword evidence="3" id="KW-0808">Transferase</keyword>
<dbReference type="AlphaFoldDB" id="A0A1D6J745"/>
<dbReference type="SUPFAM" id="SSF56112">
    <property type="entry name" value="Protein kinase-like (PK-like)"/>
    <property type="match status" value="1"/>
</dbReference>
<evidence type="ECO:0000256" key="10">
    <source>
        <dbReference type="SAM" id="MobiDB-lite"/>
    </source>
</evidence>
<feature type="compositionally biased region" description="Polar residues" evidence="10">
    <location>
        <begin position="665"/>
        <end position="675"/>
    </location>
</feature>
<evidence type="ECO:0000256" key="7">
    <source>
        <dbReference type="ARBA" id="ARBA00047559"/>
    </source>
</evidence>
<evidence type="ECO:0000313" key="12">
    <source>
        <dbReference type="EMBL" id="AQK43746.1"/>
    </source>
</evidence>
<dbReference type="CDD" id="cd06632">
    <property type="entry name" value="STKc_MEKK1_plant"/>
    <property type="match status" value="1"/>
</dbReference>
<dbReference type="InParanoid" id="A0A1D6J745"/>
<comment type="catalytic activity">
    <reaction evidence="8">
        <text>L-seryl-[protein] + ATP = O-phospho-L-seryl-[protein] + ADP + H(+)</text>
        <dbReference type="Rhea" id="RHEA:17989"/>
        <dbReference type="Rhea" id="RHEA-COMP:9863"/>
        <dbReference type="Rhea" id="RHEA-COMP:11604"/>
        <dbReference type="ChEBI" id="CHEBI:15378"/>
        <dbReference type="ChEBI" id="CHEBI:29999"/>
        <dbReference type="ChEBI" id="CHEBI:30616"/>
        <dbReference type="ChEBI" id="CHEBI:83421"/>
        <dbReference type="ChEBI" id="CHEBI:456216"/>
        <dbReference type="EC" id="2.7.11.25"/>
    </reaction>
</comment>
<dbReference type="InterPro" id="IPR000719">
    <property type="entry name" value="Prot_kinase_dom"/>
</dbReference>
<dbReference type="SMR" id="A0A1D6J745"/>
<evidence type="ECO:0000256" key="6">
    <source>
        <dbReference type="ARBA" id="ARBA00022840"/>
    </source>
</evidence>
<dbReference type="ExpressionAtlas" id="A0A1D6J745">
    <property type="expression patterns" value="baseline and differential"/>
</dbReference>
<dbReference type="Gene3D" id="1.10.510.10">
    <property type="entry name" value="Transferase(Phosphotransferase) domain 1"/>
    <property type="match status" value="1"/>
</dbReference>
<comment type="catalytic activity">
    <reaction evidence="7">
        <text>L-threonyl-[protein] + ATP = O-phospho-L-threonyl-[protein] + ADP + H(+)</text>
        <dbReference type="Rhea" id="RHEA:46608"/>
        <dbReference type="Rhea" id="RHEA-COMP:11060"/>
        <dbReference type="Rhea" id="RHEA-COMP:11605"/>
        <dbReference type="ChEBI" id="CHEBI:15378"/>
        <dbReference type="ChEBI" id="CHEBI:30013"/>
        <dbReference type="ChEBI" id="CHEBI:30616"/>
        <dbReference type="ChEBI" id="CHEBI:61977"/>
        <dbReference type="ChEBI" id="CHEBI:456216"/>
        <dbReference type="EC" id="2.7.11.25"/>
    </reaction>
</comment>
<sequence>MPAWWPRSKLRSRSKAKPGAGSVSAASSPRKSADLESPSPSPSPTPTPRDRKAHSLDFPGAAAARGRPAGAAPGHGSVGYKLPTPVEAVEPVGTLYEVVLAAAAAAAAGDGCSSAEESSVCSAASLDEPHYQHGFRPMDPAAFARERNMPSDSDRILNEDKCFMSCSMPREHQKFFDVPAASVRELHLQSDAPSTSEANCSRGRMISGDLFAPRTRSLSPIPKGHAFAVSNGNSREFGFSPRSPVRKMDGLRSPPHPLPLPPASGACSPLHPASGACSPLHPASGACSPLLPTHSFCSPLPSSPSSCPPLPASPTNCSQSQSQWKKGKLLGSGTFGQVYLGFNSENGQFCAIKEVQVIMDDPHSKERLKQLNQEIDMLRQLSHPNIVQYHGSELASSMGLFCGSSIISDESLSICLEYVSGGSIHKLLREYGSFKEPVIRNYTGQILAGLAYLHGRNTVHRDIKGANILVGPNGEVKLADFGMAKHISSFAEIRSFKGSPYWMAPEVIMNCKGYSLSVDIWSLGCTIIEMATARPPWHQYEGVAAIFKIANSKDIPEIPDSFSEEGKSFLQLCLKRNPASRASAVQLMDHPFVQDHPAVRAAKSSVLRNTPSSPADGRHTMSNRELPSRKIITPLKDIGLGMRDFTGFSTTVPSPHSSPIPGRANMSTPVSPCSSPLRQFKQSNVRGMRSPPHPMLSPGLGNTVSYTQNQTRRNPAPAISDPWMDVGQMKLQSPNISPRRF</sequence>
<evidence type="ECO:0000256" key="1">
    <source>
        <dbReference type="ARBA" id="ARBA00006529"/>
    </source>
</evidence>
<dbReference type="InterPro" id="IPR011009">
    <property type="entry name" value="Kinase-like_dom_sf"/>
</dbReference>
<feature type="compositionally biased region" description="Low complexity" evidence="10">
    <location>
        <begin position="59"/>
        <end position="74"/>
    </location>
</feature>
<feature type="region of interest" description="Disordered" evidence="10">
    <location>
        <begin position="602"/>
        <end position="626"/>
    </location>
</feature>
<keyword evidence="4 9" id="KW-0547">Nucleotide-binding</keyword>
<evidence type="ECO:0000256" key="2">
    <source>
        <dbReference type="ARBA" id="ARBA00012406"/>
    </source>
</evidence>
<evidence type="ECO:0000256" key="8">
    <source>
        <dbReference type="ARBA" id="ARBA00048329"/>
    </source>
</evidence>
<accession>A0A1D6J745</accession>
<feature type="region of interest" description="Disordered" evidence="10">
    <location>
        <begin position="651"/>
        <end position="675"/>
    </location>
</feature>
<dbReference type="PROSITE" id="PS00107">
    <property type="entry name" value="PROTEIN_KINASE_ATP"/>
    <property type="match status" value="1"/>
</dbReference>
<gene>
    <name evidence="12" type="ORF">ZEAMMB73_Zm00001d025449</name>
</gene>
<dbReference type="PANTHER" id="PTHR48016:SF15">
    <property type="entry name" value="OS04G0437600 PROTEIN"/>
    <property type="match status" value="1"/>
</dbReference>
<dbReference type="GO" id="GO:0004709">
    <property type="term" value="F:MAP kinase kinase kinase activity"/>
    <property type="evidence" value="ECO:0007669"/>
    <property type="project" value="UniProtKB-EC"/>
</dbReference>
<proteinExistence type="inferred from homology"/>
<evidence type="ECO:0000256" key="9">
    <source>
        <dbReference type="PROSITE-ProRule" id="PRU10141"/>
    </source>
</evidence>
<dbReference type="FunCoup" id="A0A1D6J745">
    <property type="interactions" value="2215"/>
</dbReference>
<dbReference type="GO" id="GO:0005524">
    <property type="term" value="F:ATP binding"/>
    <property type="evidence" value="ECO:0007669"/>
    <property type="project" value="UniProtKB-UniRule"/>
</dbReference>
<dbReference type="InterPro" id="IPR050538">
    <property type="entry name" value="MAP_kinase_kinase_kinase"/>
</dbReference>
<dbReference type="FunFam" id="1.10.510.10:FF:000186">
    <property type="entry name" value="Mitogen-activated protein kinase kinase kinase"/>
    <property type="match status" value="1"/>
</dbReference>
<evidence type="ECO:0000256" key="4">
    <source>
        <dbReference type="ARBA" id="ARBA00022741"/>
    </source>
</evidence>
<dbReference type="PROSITE" id="PS50011">
    <property type="entry name" value="PROTEIN_KINASE_DOM"/>
    <property type="match status" value="1"/>
</dbReference>
<dbReference type="STRING" id="4577.A0A1D6J745"/>
<evidence type="ECO:0000256" key="5">
    <source>
        <dbReference type="ARBA" id="ARBA00022777"/>
    </source>
</evidence>
<accession>A0A3L6GCB7</accession>
<protein>
    <recommendedName>
        <fullName evidence="2">mitogen-activated protein kinase kinase kinase</fullName>
        <ecNumber evidence="2">2.7.11.25</ecNumber>
    </recommendedName>
</protein>
<dbReference type="EMBL" id="CM000786">
    <property type="protein sequence ID" value="AQK43746.1"/>
    <property type="molecule type" value="Genomic_DNA"/>
</dbReference>
<dbReference type="Pfam" id="PF00069">
    <property type="entry name" value="Pkinase"/>
    <property type="match status" value="1"/>
</dbReference>
<feature type="binding site" evidence="9">
    <location>
        <position position="353"/>
    </location>
    <ligand>
        <name>ATP</name>
        <dbReference type="ChEBI" id="CHEBI:30616"/>
    </ligand>
</feature>